<dbReference type="PANTHER" id="PTHR31099:SF49">
    <property type="entry name" value="MYOSIN HEAVY CHAIN-LIKE PROTEIN"/>
    <property type="match status" value="1"/>
</dbReference>
<dbReference type="Proteomes" id="UP000266723">
    <property type="component" value="Unassembled WGS sequence"/>
</dbReference>
<keyword evidence="5" id="KW-1185">Reference proteome</keyword>
<feature type="coiled-coil region" evidence="1">
    <location>
        <begin position="377"/>
        <end position="449"/>
    </location>
</feature>
<sequence>MEVFHIRKYGRFSLSAICLFLELEAVPGTDTGVLDTGDPEHFWNGDPEIRVLPRAWRKMIPEYFSPTGVIPALIVSLFRLFEISPSHLNPPAWRILIAIQNLGDLEYLSFGLNEVLFAYHLAPLNGGEERFHLRPRSGLPIVEELPKNDRKGPVFNKKWVERYAFMALPGSAYRWNIIAGTHPATAEGENTVLRARQLPLDRRQVNFLVSETVLLRNSLWSKCVSSHFLHLLLESDGSFLTGNMSGSAINDPFVAYQEAAKMMSAKKGSASRTASGDEVIITGSCCATMVKPEPTSSSQGKKSKGGGVTTRSAHQSAGAARSAGGLSVVLANLNSKVFPQDGVVLPAGDPSEVVQVLQGGLLQVTSQLYHLKERLSNENQVIDREELESLKRQVSEEREQRAARELEICDLKDKVRELEKVAETSSSDMLAASQKSHELEEEVETLKLEMVMAVNGARIVARWELMREWLNKQSGQWDLNRTLDQYKMVTLEEAKNKGDPPPSFENEPANPPAPELDVDSSVKP</sequence>
<keyword evidence="3" id="KW-0732">Signal</keyword>
<evidence type="ECO:0000256" key="1">
    <source>
        <dbReference type="SAM" id="Coils"/>
    </source>
</evidence>
<organism evidence="4 5">
    <name type="scientific">Brassica cretica</name>
    <name type="common">Mustard</name>
    <dbReference type="NCBI Taxonomy" id="69181"/>
    <lineage>
        <taxon>Eukaryota</taxon>
        <taxon>Viridiplantae</taxon>
        <taxon>Streptophyta</taxon>
        <taxon>Embryophyta</taxon>
        <taxon>Tracheophyta</taxon>
        <taxon>Spermatophyta</taxon>
        <taxon>Magnoliopsida</taxon>
        <taxon>eudicotyledons</taxon>
        <taxon>Gunneridae</taxon>
        <taxon>Pentapetalae</taxon>
        <taxon>rosids</taxon>
        <taxon>malvids</taxon>
        <taxon>Brassicales</taxon>
        <taxon>Brassicaceae</taxon>
        <taxon>Brassiceae</taxon>
        <taxon>Brassica</taxon>
    </lineage>
</organism>
<dbReference type="PANTHER" id="PTHR31099">
    <property type="entry name" value="OS06G0165300 PROTEIN"/>
    <property type="match status" value="1"/>
</dbReference>
<evidence type="ECO:0000256" key="2">
    <source>
        <dbReference type="SAM" id="MobiDB-lite"/>
    </source>
</evidence>
<evidence type="ECO:0000313" key="4">
    <source>
        <dbReference type="EMBL" id="KAF3595632.1"/>
    </source>
</evidence>
<gene>
    <name evidence="4" type="ORF">DY000_02021828</name>
</gene>
<keyword evidence="1" id="KW-0175">Coiled coil</keyword>
<dbReference type="EMBL" id="QGKV02000299">
    <property type="protein sequence ID" value="KAF3595632.1"/>
    <property type="molecule type" value="Genomic_DNA"/>
</dbReference>
<proteinExistence type="predicted"/>
<feature type="region of interest" description="Disordered" evidence="2">
    <location>
        <begin position="291"/>
        <end position="319"/>
    </location>
</feature>
<accession>A0ABQ7EF15</accession>
<comment type="caution">
    <text evidence="4">The sequence shown here is derived from an EMBL/GenBank/DDBJ whole genome shotgun (WGS) entry which is preliminary data.</text>
</comment>
<name>A0ABQ7EF15_BRACR</name>
<feature type="region of interest" description="Disordered" evidence="2">
    <location>
        <begin position="492"/>
        <end position="524"/>
    </location>
</feature>
<feature type="signal peptide" evidence="3">
    <location>
        <begin position="1"/>
        <end position="28"/>
    </location>
</feature>
<reference evidence="4 5" key="1">
    <citation type="journal article" date="2020" name="BMC Genomics">
        <title>Intraspecific diversification of the crop wild relative Brassica cretica Lam. using demographic model selection.</title>
        <authorList>
            <person name="Kioukis A."/>
            <person name="Michalopoulou V.A."/>
            <person name="Briers L."/>
            <person name="Pirintsos S."/>
            <person name="Studholme D.J."/>
            <person name="Pavlidis P."/>
            <person name="Sarris P.F."/>
        </authorList>
    </citation>
    <scope>NUCLEOTIDE SEQUENCE [LARGE SCALE GENOMIC DNA]</scope>
    <source>
        <strain evidence="5">cv. PFS-1207/04</strain>
    </source>
</reference>
<evidence type="ECO:0000313" key="5">
    <source>
        <dbReference type="Proteomes" id="UP000266723"/>
    </source>
</evidence>
<evidence type="ECO:0000256" key="3">
    <source>
        <dbReference type="SAM" id="SignalP"/>
    </source>
</evidence>
<protein>
    <recommendedName>
        <fullName evidence="6">Aminotransferase-like plant mobile domain-containing protein</fullName>
    </recommendedName>
</protein>
<feature type="chain" id="PRO_5047365822" description="Aminotransferase-like plant mobile domain-containing protein" evidence="3">
    <location>
        <begin position="29"/>
        <end position="524"/>
    </location>
</feature>
<feature type="compositionally biased region" description="Pro residues" evidence="2">
    <location>
        <begin position="499"/>
        <end position="514"/>
    </location>
</feature>
<evidence type="ECO:0008006" key="6">
    <source>
        <dbReference type="Google" id="ProtNLM"/>
    </source>
</evidence>